<dbReference type="AlphaFoldDB" id="A0A1R3T9Y7"/>
<sequence length="277" mass="32029">MEKVIPSINDNIADTLFITVYMRALDARQKHPVLGDRRSEELMDRIGYPFEKYSGIKTMSRLGTCVRLKYIDERLEDFIATREKAIVVNIGCGLDDRYSRVKNASKAIFYELDIPECIQLRKQLMPTHPNQFLISGSAFEPGWLEKLREKHPDGNFIFIAEGVFMYFSEKEISRLLCSIVDSFPGARIIFDGLSETLSRHSDKHDTLRNAKAVFAWGFDDNHIFEKWHPGLKLDKVFYIMHGMRKYSFPVRLISYIPMFGKGSKIISLSVRNFGIAR</sequence>
<reference evidence="3 4" key="1">
    <citation type="submission" date="2016-08" db="EMBL/GenBank/DDBJ databases">
        <authorList>
            <person name="Seilhamer J.J."/>
        </authorList>
    </citation>
    <scope>NUCLEOTIDE SEQUENCE [LARGE SCALE GENOMIC DNA]</scope>
    <source>
        <strain evidence="3">M3/6</strain>
    </source>
</reference>
<dbReference type="SUPFAM" id="SSF53335">
    <property type="entry name" value="S-adenosyl-L-methionine-dependent methyltransferases"/>
    <property type="match status" value="1"/>
</dbReference>
<dbReference type="InterPro" id="IPR016874">
    <property type="entry name" value="TcmP-like"/>
</dbReference>
<dbReference type="Pfam" id="PF04072">
    <property type="entry name" value="LCM"/>
    <property type="match status" value="1"/>
</dbReference>
<dbReference type="STRING" id="1642647.PSM36_1976"/>
<name>A0A1R3T9Y7_9BACT</name>
<dbReference type="Gene3D" id="3.40.50.150">
    <property type="entry name" value="Vaccinia Virus protein VP39"/>
    <property type="match status" value="1"/>
</dbReference>
<dbReference type="RefSeq" id="WP_076930733.1">
    <property type="nucleotide sequence ID" value="NZ_LT605205.1"/>
</dbReference>
<evidence type="ECO:0000313" key="4">
    <source>
        <dbReference type="Proteomes" id="UP000187464"/>
    </source>
</evidence>
<dbReference type="Proteomes" id="UP000187464">
    <property type="component" value="Chromosome I"/>
</dbReference>
<evidence type="ECO:0000256" key="1">
    <source>
        <dbReference type="ARBA" id="ARBA00022603"/>
    </source>
</evidence>
<dbReference type="InterPro" id="IPR007213">
    <property type="entry name" value="Ppm1/Ppm2/Tcmp"/>
</dbReference>
<evidence type="ECO:0000256" key="2">
    <source>
        <dbReference type="ARBA" id="ARBA00022679"/>
    </source>
</evidence>
<dbReference type="GO" id="GO:0032259">
    <property type="term" value="P:methylation"/>
    <property type="evidence" value="ECO:0007669"/>
    <property type="project" value="UniProtKB-KW"/>
</dbReference>
<dbReference type="PANTHER" id="PTHR43619">
    <property type="entry name" value="S-ADENOSYL-L-METHIONINE-DEPENDENT METHYLTRANSFERASE YKTD-RELATED"/>
    <property type="match status" value="1"/>
</dbReference>
<keyword evidence="4" id="KW-1185">Reference proteome</keyword>
<dbReference type="PANTHER" id="PTHR43619:SF2">
    <property type="entry name" value="S-ADENOSYL-L-METHIONINE-DEPENDENT METHYLTRANSFERASES SUPERFAMILY PROTEIN"/>
    <property type="match status" value="1"/>
</dbReference>
<dbReference type="KEGG" id="psac:PSM36_1976"/>
<dbReference type="EMBL" id="LT605205">
    <property type="protein sequence ID" value="SCD20785.1"/>
    <property type="molecule type" value="Genomic_DNA"/>
</dbReference>
<accession>A0A1R3T9Y7</accession>
<evidence type="ECO:0000313" key="3">
    <source>
        <dbReference type="EMBL" id="SCD20785.1"/>
    </source>
</evidence>
<gene>
    <name evidence="3" type="ORF">PSM36_1976</name>
</gene>
<protein>
    <submittedName>
        <fullName evidence="3">Leucine carboxyl methyltransferase</fullName>
    </submittedName>
</protein>
<keyword evidence="1 3" id="KW-0489">Methyltransferase</keyword>
<organism evidence="3 4">
    <name type="scientific">Proteiniphilum saccharofermentans</name>
    <dbReference type="NCBI Taxonomy" id="1642647"/>
    <lineage>
        <taxon>Bacteria</taxon>
        <taxon>Pseudomonadati</taxon>
        <taxon>Bacteroidota</taxon>
        <taxon>Bacteroidia</taxon>
        <taxon>Bacteroidales</taxon>
        <taxon>Dysgonomonadaceae</taxon>
        <taxon>Proteiniphilum</taxon>
    </lineage>
</organism>
<keyword evidence="2 3" id="KW-0808">Transferase</keyword>
<proteinExistence type="predicted"/>
<dbReference type="PIRSF" id="PIRSF028177">
    <property type="entry name" value="Polyketide_synth_Omtfrase_TcmP"/>
    <property type="match status" value="1"/>
</dbReference>
<dbReference type="InterPro" id="IPR029063">
    <property type="entry name" value="SAM-dependent_MTases_sf"/>
</dbReference>
<dbReference type="GO" id="GO:0008168">
    <property type="term" value="F:methyltransferase activity"/>
    <property type="evidence" value="ECO:0007669"/>
    <property type="project" value="UniProtKB-KW"/>
</dbReference>